<dbReference type="STRING" id="574651.SAMN04487968_1139"/>
<organism evidence="1 2">
    <name type="scientific">Nocardioides terrae</name>
    <dbReference type="NCBI Taxonomy" id="574651"/>
    <lineage>
        <taxon>Bacteria</taxon>
        <taxon>Bacillati</taxon>
        <taxon>Actinomycetota</taxon>
        <taxon>Actinomycetes</taxon>
        <taxon>Propionibacteriales</taxon>
        <taxon>Nocardioidaceae</taxon>
        <taxon>Nocardioides</taxon>
    </lineage>
</organism>
<dbReference type="Proteomes" id="UP000198832">
    <property type="component" value="Unassembled WGS sequence"/>
</dbReference>
<keyword evidence="2" id="KW-1185">Reference proteome</keyword>
<dbReference type="InterPro" id="IPR002763">
    <property type="entry name" value="DUF72"/>
</dbReference>
<dbReference type="Gene3D" id="3.20.20.410">
    <property type="entry name" value="Protein of unknown function UPF0759"/>
    <property type="match status" value="1"/>
</dbReference>
<sequence>MDGVRIGTSGWTYDHWAGRFYPGGLARARWRDFYASRFDTVELNASFYRWPGIRPFQGWARSLPDGFALSVKASRWLSHGRRLNDPEGAWADRLTAAARALGDRAGVVLVQLPGDLERDGDTTARLDAFLARMPADVKVAMELRHPSWDGDEVAAMLEKHGSAYVVTHGTGLHTVLRATAPFVYCRWHGPTDRPLYAGRYSAEALQEWADRIRAWRAEGREVWGYFDNDGSGYAPENARELLDLLG</sequence>
<name>A0A1I1MPH6_9ACTN</name>
<reference evidence="1 2" key="1">
    <citation type="submission" date="2016-10" db="EMBL/GenBank/DDBJ databases">
        <authorList>
            <person name="de Groot N.N."/>
        </authorList>
    </citation>
    <scope>NUCLEOTIDE SEQUENCE [LARGE SCALE GENOMIC DNA]</scope>
    <source>
        <strain evidence="1 2">CGMCC 1.7056</strain>
    </source>
</reference>
<dbReference type="OrthoDB" id="9780310at2"/>
<proteinExistence type="predicted"/>
<dbReference type="InterPro" id="IPR036520">
    <property type="entry name" value="UPF0759_sf"/>
</dbReference>
<dbReference type="Pfam" id="PF01904">
    <property type="entry name" value="DUF72"/>
    <property type="match status" value="1"/>
</dbReference>
<dbReference type="AlphaFoldDB" id="A0A1I1MPH6"/>
<dbReference type="RefSeq" id="WP_091125743.1">
    <property type="nucleotide sequence ID" value="NZ_FOLB01000013.1"/>
</dbReference>
<evidence type="ECO:0000313" key="1">
    <source>
        <dbReference type="EMBL" id="SFC87261.1"/>
    </source>
</evidence>
<dbReference type="SUPFAM" id="SSF117396">
    <property type="entry name" value="TM1631-like"/>
    <property type="match status" value="1"/>
</dbReference>
<dbReference type="PANTHER" id="PTHR30348">
    <property type="entry name" value="UNCHARACTERIZED PROTEIN YECE"/>
    <property type="match status" value="1"/>
</dbReference>
<dbReference type="EMBL" id="FOLB01000013">
    <property type="protein sequence ID" value="SFC87261.1"/>
    <property type="molecule type" value="Genomic_DNA"/>
</dbReference>
<evidence type="ECO:0000313" key="2">
    <source>
        <dbReference type="Proteomes" id="UP000198832"/>
    </source>
</evidence>
<dbReference type="PANTHER" id="PTHR30348:SF4">
    <property type="entry name" value="DUF72 DOMAIN-CONTAINING PROTEIN"/>
    <property type="match status" value="1"/>
</dbReference>
<protein>
    <submittedName>
        <fullName evidence="1">Uncharacterized conserved protein YecE, DUF72 family</fullName>
    </submittedName>
</protein>
<gene>
    <name evidence="1" type="ORF">SAMN04487968_1139</name>
</gene>
<accession>A0A1I1MPH6</accession>